<dbReference type="PROSITE" id="PS51764">
    <property type="entry name" value="GH26"/>
    <property type="match status" value="1"/>
</dbReference>
<evidence type="ECO:0000256" key="4">
    <source>
        <dbReference type="PROSITE-ProRule" id="PRU01100"/>
    </source>
</evidence>
<dbReference type="InterPro" id="IPR017853">
    <property type="entry name" value="GH"/>
</dbReference>
<feature type="chain" id="PRO_5025579873" description="GH26 domain-containing protein" evidence="5">
    <location>
        <begin position="43"/>
        <end position="616"/>
    </location>
</feature>
<evidence type="ECO:0000259" key="6">
    <source>
        <dbReference type="PROSITE" id="PS51764"/>
    </source>
</evidence>
<dbReference type="AlphaFoldDB" id="A0A6C0P1Y5"/>
<feature type="signal peptide" evidence="5">
    <location>
        <begin position="1"/>
        <end position="42"/>
    </location>
</feature>
<keyword evidence="3 4" id="KW-0326">Glycosidase</keyword>
<accession>A0A6C0P1Y5</accession>
<evidence type="ECO:0000256" key="1">
    <source>
        <dbReference type="ARBA" id="ARBA00007754"/>
    </source>
</evidence>
<keyword evidence="8" id="KW-1185">Reference proteome</keyword>
<comment type="similarity">
    <text evidence="1 4">Belongs to the glycosyl hydrolase 26 family.</text>
</comment>
<dbReference type="InterPro" id="IPR000805">
    <property type="entry name" value="Glyco_hydro_26"/>
</dbReference>
<name>A0A6C0P1Y5_9BACL</name>
<dbReference type="PANTHER" id="PTHR40079:SF4">
    <property type="entry name" value="GH26 DOMAIN-CONTAINING PROTEIN-RELATED"/>
    <property type="match status" value="1"/>
</dbReference>
<feature type="domain" description="GH26" evidence="6">
    <location>
        <begin position="52"/>
        <end position="340"/>
    </location>
</feature>
<keyword evidence="5" id="KW-0732">Signal</keyword>
<sequence>MMQAFDTTGRVRIPRRIRRPLLAALALCMMVAALAFPSAANAAPPVNPSATDNAKAVLNYLYSVSGNHILSGQHNYTEDPAGWSAQAASVTGKAPAVWGNDFAWDDYATSRQGVVDEAINQWQQGSLVTLSWHQQKPNDPANAGWGSVQGWYTEQEMTDLVTPGTTLYNQWLTKVDEIAGYLQQLKNANVPVLWRPYHENNASWFWWGGRPALFKQLWMNMYDRFTNYHHLDNLIWVWSAASNNDWAEPLADYYPGNAYVDVLGQDVYDGFQQAYYNELVTVANGKPIALTENGKMPDASTLVNQPLYTYFLIWGDHLYSENSASEIQGTYNDSHVITRDEVSIPPLPGNGEVDIDDTATGTGINKYTYSGSWSTSAGAAKFGGSDHYSATTNDYYQVSFNGTKVKLYGSKDAHHGIAAVSIDGGAETNVDFYAVSRADNTLLWTSPTLAAGNHTLKVRVTGSKNAASTWTVITADRVSVTAATQTTINDATTGTGQNQFEYVGGWSASTGSAVKYNGDDHYSGNTNDYYQVRFNGTRIELYGTKDVHHGIAAVSVDGGAETNVDFYASSRIDNTLVWSSPTLAAGNHIVKVRVTGSKNAASTWTVVTADRAVVTS</sequence>
<protein>
    <recommendedName>
        <fullName evidence="6">GH26 domain-containing protein</fullName>
    </recommendedName>
</protein>
<dbReference type="Proteomes" id="UP000479114">
    <property type="component" value="Chromosome"/>
</dbReference>
<dbReference type="RefSeq" id="WP_162642295.1">
    <property type="nucleotide sequence ID" value="NZ_CP048286.1"/>
</dbReference>
<dbReference type="Pfam" id="PF02156">
    <property type="entry name" value="Glyco_hydro_26"/>
    <property type="match status" value="1"/>
</dbReference>
<dbReference type="GO" id="GO:0006080">
    <property type="term" value="P:substituted mannan metabolic process"/>
    <property type="evidence" value="ECO:0007669"/>
    <property type="project" value="InterPro"/>
</dbReference>
<feature type="active site" description="Proton donor" evidence="4">
    <location>
        <position position="199"/>
    </location>
</feature>
<dbReference type="EMBL" id="CP048286">
    <property type="protein sequence ID" value="QHW32498.1"/>
    <property type="molecule type" value="Genomic_DNA"/>
</dbReference>
<dbReference type="PRINTS" id="PR00739">
    <property type="entry name" value="GLHYDRLASE26"/>
</dbReference>
<evidence type="ECO:0000256" key="3">
    <source>
        <dbReference type="ARBA" id="ARBA00023295"/>
    </source>
</evidence>
<keyword evidence="2 4" id="KW-0378">Hydrolase</keyword>
<evidence type="ECO:0000256" key="2">
    <source>
        <dbReference type="ARBA" id="ARBA00022801"/>
    </source>
</evidence>
<dbReference type="GO" id="GO:0016985">
    <property type="term" value="F:mannan endo-1,4-beta-mannosidase activity"/>
    <property type="evidence" value="ECO:0007669"/>
    <property type="project" value="InterPro"/>
</dbReference>
<gene>
    <name evidence="7" type="ORF">GZH47_17900</name>
</gene>
<proteinExistence type="inferred from homology"/>
<dbReference type="Gene3D" id="2.60.120.260">
    <property type="entry name" value="Galactose-binding domain-like"/>
    <property type="match status" value="2"/>
</dbReference>
<evidence type="ECO:0000313" key="7">
    <source>
        <dbReference type="EMBL" id="QHW32498.1"/>
    </source>
</evidence>
<reference evidence="7 8" key="1">
    <citation type="submission" date="2020-02" db="EMBL/GenBank/DDBJ databases">
        <title>Paenibacillus sp. nov., isolated from rhizosphere soil of tomato.</title>
        <authorList>
            <person name="Weon H.-Y."/>
            <person name="Lee S.A."/>
        </authorList>
    </citation>
    <scope>NUCLEOTIDE SEQUENCE [LARGE SCALE GENOMIC DNA]</scope>
    <source>
        <strain evidence="7 8">14171R-81</strain>
    </source>
</reference>
<dbReference type="InterPro" id="IPR022790">
    <property type="entry name" value="GH26_dom"/>
</dbReference>
<evidence type="ECO:0000313" key="8">
    <source>
        <dbReference type="Proteomes" id="UP000479114"/>
    </source>
</evidence>
<feature type="active site" description="Nucleophile" evidence="4">
    <location>
        <position position="292"/>
    </location>
</feature>
<evidence type="ECO:0000256" key="5">
    <source>
        <dbReference type="SAM" id="SignalP"/>
    </source>
</evidence>
<dbReference type="PANTHER" id="PTHR40079">
    <property type="entry name" value="MANNAN ENDO-1,4-BETA-MANNOSIDASE E-RELATED"/>
    <property type="match status" value="1"/>
</dbReference>
<organism evidence="7 8">
    <name type="scientific">Paenibacillus rhizovicinus</name>
    <dbReference type="NCBI Taxonomy" id="2704463"/>
    <lineage>
        <taxon>Bacteria</taxon>
        <taxon>Bacillati</taxon>
        <taxon>Bacillota</taxon>
        <taxon>Bacilli</taxon>
        <taxon>Bacillales</taxon>
        <taxon>Paenibacillaceae</taxon>
        <taxon>Paenibacillus</taxon>
    </lineage>
</organism>
<dbReference type="KEGG" id="prz:GZH47_17900"/>
<dbReference type="SUPFAM" id="SSF51445">
    <property type="entry name" value="(Trans)glycosidases"/>
    <property type="match status" value="1"/>
</dbReference>
<dbReference type="Gene3D" id="3.20.20.80">
    <property type="entry name" value="Glycosidases"/>
    <property type="match status" value="1"/>
</dbReference>